<keyword evidence="1" id="KW-0234">DNA repair</keyword>
<comment type="catalytic activity">
    <reaction evidence="1">
        <text>ATP + H2O = ADP + phosphate + H(+)</text>
        <dbReference type="Rhea" id="RHEA:13065"/>
        <dbReference type="ChEBI" id="CHEBI:15377"/>
        <dbReference type="ChEBI" id="CHEBI:15378"/>
        <dbReference type="ChEBI" id="CHEBI:30616"/>
        <dbReference type="ChEBI" id="CHEBI:43474"/>
        <dbReference type="ChEBI" id="CHEBI:456216"/>
        <dbReference type="EC" id="5.6.2.3"/>
    </reaction>
</comment>
<feature type="compositionally biased region" description="Basic and acidic residues" evidence="2">
    <location>
        <begin position="1064"/>
        <end position="1077"/>
    </location>
</feature>
<feature type="compositionally biased region" description="Acidic residues" evidence="2">
    <location>
        <begin position="1078"/>
        <end position="1088"/>
    </location>
</feature>
<keyword evidence="1" id="KW-0227">DNA damage</keyword>
<keyword evidence="1" id="KW-0547">Nucleotide-binding</keyword>
<evidence type="ECO:0000313" key="6">
    <source>
        <dbReference type="EMBL" id="PPQ75527.1"/>
    </source>
</evidence>
<dbReference type="GO" id="GO:0016887">
    <property type="term" value="F:ATP hydrolysis activity"/>
    <property type="evidence" value="ECO:0007669"/>
    <property type="project" value="RHEA"/>
</dbReference>
<evidence type="ECO:0000313" key="7">
    <source>
        <dbReference type="Proteomes" id="UP000284842"/>
    </source>
</evidence>
<dbReference type="EC" id="5.6.2.3" evidence="1"/>
<feature type="domain" description="DNA helicase Pif1-like DEAD-box helicase" evidence="3">
    <location>
        <begin position="1403"/>
        <end position="1606"/>
    </location>
</feature>
<dbReference type="InterPro" id="IPR046700">
    <property type="entry name" value="DUF6570"/>
</dbReference>
<comment type="cofactor">
    <cofactor evidence="1">
        <name>Mg(2+)</name>
        <dbReference type="ChEBI" id="CHEBI:18420"/>
    </cofactor>
</comment>
<reference evidence="6 7" key="1">
    <citation type="journal article" date="2018" name="Evol. Lett.">
        <title>Horizontal gene cluster transfer increased hallucinogenic mushroom diversity.</title>
        <authorList>
            <person name="Reynolds H.T."/>
            <person name="Vijayakumar V."/>
            <person name="Gluck-Thaler E."/>
            <person name="Korotkin H.B."/>
            <person name="Matheny P.B."/>
            <person name="Slot J.C."/>
        </authorList>
    </citation>
    <scope>NUCLEOTIDE SEQUENCE [LARGE SCALE GENOMIC DNA]</scope>
    <source>
        <strain evidence="6 7">2629</strain>
    </source>
</reference>
<keyword evidence="1" id="KW-0378">Hydrolase</keyword>
<accession>A0A409WAI4</accession>
<dbReference type="GO" id="GO:0000723">
    <property type="term" value="P:telomere maintenance"/>
    <property type="evidence" value="ECO:0007669"/>
    <property type="project" value="InterPro"/>
</dbReference>
<dbReference type="PANTHER" id="PTHR47642:SF6">
    <property type="entry name" value="ATP-DEPENDENT DNA HELICASE"/>
    <property type="match status" value="1"/>
</dbReference>
<feature type="compositionally biased region" description="Polar residues" evidence="2">
    <location>
        <begin position="1340"/>
        <end position="1356"/>
    </location>
</feature>
<dbReference type="Pfam" id="PF14214">
    <property type="entry name" value="Helitron_like_N"/>
    <property type="match status" value="1"/>
</dbReference>
<dbReference type="OrthoDB" id="3259294at2759"/>
<feature type="domain" description="DUF6570" evidence="5">
    <location>
        <begin position="205"/>
        <end position="336"/>
    </location>
</feature>
<dbReference type="SUPFAM" id="SSF52540">
    <property type="entry name" value="P-loop containing nucleoside triphosphate hydrolases"/>
    <property type="match status" value="2"/>
</dbReference>
<feature type="compositionally biased region" description="Basic and acidic residues" evidence="2">
    <location>
        <begin position="1089"/>
        <end position="1099"/>
    </location>
</feature>
<evidence type="ECO:0000259" key="3">
    <source>
        <dbReference type="Pfam" id="PF05970"/>
    </source>
</evidence>
<feature type="region of interest" description="Disordered" evidence="2">
    <location>
        <begin position="1325"/>
        <end position="1363"/>
    </location>
</feature>
<dbReference type="Gene3D" id="3.40.50.300">
    <property type="entry name" value="P-loop containing nucleotide triphosphate hydrolases"/>
    <property type="match status" value="1"/>
</dbReference>
<proteinExistence type="inferred from homology"/>
<gene>
    <name evidence="6" type="ORF">CVT24_013233</name>
</gene>
<dbReference type="InterPro" id="IPR010285">
    <property type="entry name" value="DNA_helicase_pif1-like_DEAD"/>
</dbReference>
<dbReference type="InterPro" id="IPR051055">
    <property type="entry name" value="PIF1_helicase"/>
</dbReference>
<sequence length="2133" mass="239868">MNNYNATDHVFIQPQLTELVRLLTLTASRSVAIMHGVPVKTKTSKNSLTDMLASHHCEKCDTYVTVFMKVISTKKLNQARVENHRLAKKASPPTVDTSDAVNYDIFPPKPFDSAMRDKVIASACKRLLPSAFKEAGCAVCGELHPIAKLSKLKSVKNHLNTLIAVGVTRKERTSDTCAAKELSGPVIDHSCDRICDTCRRCIREGKVPRLALANGLWIGQVPVQLKRLRFAERLLVARIRHTCAYVKVASGMRKMKANVIAFENPIPKVYNKLPPPREDMDDVLAILFTGPCKPNEEDFKRTPLLIRRNVVLEALEWLILNHIGYYGIEISRENLEQYPEDEPYVSVEYRVSATNKVPEGTSVFDRDEDDGTEDGPCPFTVHGLTSETLNNMLPSQIKAAALRHFNNLGGVLAVGHSDKIQSIYNNPSLYTQMFPWLFPYGLGGIGSTSTGVISETEHKRHLLMYHDKRFQTDDSFPFVAFCHEQIKANNTSAFLQTKKTRFKEITSRLMTVNWSVLDEMTKEMEAGNFITANTVNTPDEMQCFQVINDLDAVSGMMHGSLLSKKHMRNEIWSMVAVLGAPYWYITISPSDNRHPLCIYLANSDHKFDPIPLTSSERARLICQNPVAAARFFHFMACSFITDILGYKAEHRGVYGDVTGYYGTVEQQGRLTLHLHLLLWIKGTPSPQEVRDKLCSDRTSEWANNLIKYLESCSVGEFMTGTREDVESMVSAKEKVDGHIEPSLALPTAPPLACKRHSLNNSTQQEDSQRLNCKTCSAYSAWESNYFETVDEILLGANVHDCTRGYKKDGSRKNNTSAPGCMDNKWNKCKARFPRAIVDKTHIDDTGVVILKKKEKWINTVTPVLSYLTGTNTDVTSLASGTAIKAVIMYVSDYITKTSLKTHTIFDTVRGTFQKHGEILNGSNRMQDKARAFMTKVVNQLSAKAELGAPMICMYLLKNPDHYTSHEFVVFYWRTYVAEARRPFEQTADSEADEKVIILRSKEKVIACSWIQDYLHRPLELSDVSLYEYIRCYKRVSILTGKRSATQDAEECLFGVNEDPLDPPDTEHSVCENDHGDMTDADNSDTDNEDDRHKMPEDTTENDGIRLKRLKNMDKFTYRFTTEHAQYSSHGMRFIKNNEQRVVNFVGSLPRSDKGDIEYYSSAMLSFFKPWRTGRDLRTPNDTSWKDAFDKHEFTQHERRLMINFNIKFECMDARDDYRAQLKKGAVPSILGSWDPTIHEGIELPESDIYPPINNYDTKHDDIHLLREGKQYAKKLTSIKNATSVMNDLGWSTSKGTGYAPTPEMVNPCVNQTGLKWQEAVEESKQAVVDKKKENIDGPKSSASLDASKTGDQNQEGSKTDTNRNTFIPNRVRIVDKSYFYKDFQAPGPYMTPLVNISIEQYTLNEEQERAFRIIANHALAYDHEQLNMYIGGMGGTGKSQVLKALSHFFAERGEAHRFIVVAPTGSAAALLGGGTYHSVFGINEHSDVRPGVIKARLKGVDYVFFDEVSMLSAADLHRIDAQLKKVREDQCSKPFGGLNMIFCGDFAQLPPAIGGENKSLYSRTIGTHSTDAVSQEEAMGKSLWHQVTTVVILRQNMRQRSQSDEDSRLRTALDNMRYKACTQDDISFLLSRISYNVEGLPSVCDDRFRNEAIITGTNLVKDAINKIGCQRFADETGQTLVDFYSDDSERIRVPEQGKKRGKIILETISDSVQSLLWDQAPSFTDKHIAGKLSLCVGLPVIIRYNYATELCMTRGQEGYVVSWQSKAGSKGQNCLDTVFVKLKNPPSDINIKGLPTNVVPVYPRKNAITSMLPNGDKILILREQVELLPNFAMTAYASQGKTRPDNPVHLLGLDTHQAYYTALSRSASAAGTIIINGLDVRVITGGCSGALRQEFRELELLDAITKFKHEGKLPVTVIGETRNMLIKQFRTWKGLSFMPDKMHKSIRWSKRDPYLSVEDTPSLGDSKIVPVASKKTAPKLSGVTSDEIEELIILGNIDMSIKEQRQAETAETSVPTRNKRSALPVKNVSIRTTPDYIREVNKVNVTTVSESQAVANQKDHSLTAATTGVEHNKRKFDYHDHDVTLIDDNQLERPAKKIKLDADTHEFDTLNPSDQHTTGASNHQADQYCVLRI</sequence>
<dbReference type="GO" id="GO:0043139">
    <property type="term" value="F:5'-3' DNA helicase activity"/>
    <property type="evidence" value="ECO:0007669"/>
    <property type="project" value="UniProtKB-EC"/>
</dbReference>
<dbReference type="InterPro" id="IPR025476">
    <property type="entry name" value="Helitron_helicase-like"/>
</dbReference>
<evidence type="ECO:0000259" key="4">
    <source>
        <dbReference type="Pfam" id="PF14214"/>
    </source>
</evidence>
<evidence type="ECO:0000256" key="2">
    <source>
        <dbReference type="SAM" id="MobiDB-lite"/>
    </source>
</evidence>
<dbReference type="EMBL" id="NHTK01005664">
    <property type="protein sequence ID" value="PPQ75527.1"/>
    <property type="molecule type" value="Genomic_DNA"/>
</dbReference>
<dbReference type="Pfam" id="PF20209">
    <property type="entry name" value="DUF6570"/>
    <property type="match status" value="1"/>
</dbReference>
<dbReference type="InterPro" id="IPR027417">
    <property type="entry name" value="P-loop_NTPase"/>
</dbReference>
<feature type="compositionally biased region" description="Basic and acidic residues" evidence="2">
    <location>
        <begin position="1325"/>
        <end position="1336"/>
    </location>
</feature>
<name>A0A409WAI4_9AGAR</name>
<comment type="similarity">
    <text evidence="1">Belongs to the helicase family.</text>
</comment>
<organism evidence="6 7">
    <name type="scientific">Panaeolus cyanescens</name>
    <dbReference type="NCBI Taxonomy" id="181874"/>
    <lineage>
        <taxon>Eukaryota</taxon>
        <taxon>Fungi</taxon>
        <taxon>Dikarya</taxon>
        <taxon>Basidiomycota</taxon>
        <taxon>Agaricomycotina</taxon>
        <taxon>Agaricomycetes</taxon>
        <taxon>Agaricomycetidae</taxon>
        <taxon>Agaricales</taxon>
        <taxon>Agaricineae</taxon>
        <taxon>Galeropsidaceae</taxon>
        <taxon>Panaeolus</taxon>
    </lineage>
</organism>
<dbReference type="STRING" id="181874.A0A409WAI4"/>
<dbReference type="GO" id="GO:0005524">
    <property type="term" value="F:ATP binding"/>
    <property type="evidence" value="ECO:0007669"/>
    <property type="project" value="UniProtKB-KW"/>
</dbReference>
<dbReference type="Proteomes" id="UP000284842">
    <property type="component" value="Unassembled WGS sequence"/>
</dbReference>
<keyword evidence="1" id="KW-0067">ATP-binding</keyword>
<keyword evidence="1" id="KW-0347">Helicase</keyword>
<dbReference type="PANTHER" id="PTHR47642">
    <property type="entry name" value="ATP-DEPENDENT DNA HELICASE"/>
    <property type="match status" value="1"/>
</dbReference>
<dbReference type="Pfam" id="PF05970">
    <property type="entry name" value="PIF1"/>
    <property type="match status" value="1"/>
</dbReference>
<dbReference type="GO" id="GO:0006310">
    <property type="term" value="P:DNA recombination"/>
    <property type="evidence" value="ECO:0007669"/>
    <property type="project" value="UniProtKB-KW"/>
</dbReference>
<evidence type="ECO:0000259" key="5">
    <source>
        <dbReference type="Pfam" id="PF20209"/>
    </source>
</evidence>
<comment type="caution">
    <text evidence="6">The sequence shown here is derived from an EMBL/GenBank/DDBJ whole genome shotgun (WGS) entry which is preliminary data.</text>
</comment>
<dbReference type="InParanoid" id="A0A409WAI4"/>
<protein>
    <recommendedName>
        <fullName evidence="1">ATP-dependent DNA helicase</fullName>
        <ecNumber evidence="1">5.6.2.3</ecNumber>
    </recommendedName>
</protein>
<feature type="domain" description="Helitron helicase-like" evidence="4">
    <location>
        <begin position="458"/>
        <end position="678"/>
    </location>
</feature>
<dbReference type="GO" id="GO:0006281">
    <property type="term" value="P:DNA repair"/>
    <property type="evidence" value="ECO:0007669"/>
    <property type="project" value="UniProtKB-KW"/>
</dbReference>
<keyword evidence="7" id="KW-1185">Reference proteome</keyword>
<keyword evidence="1" id="KW-0233">DNA recombination</keyword>
<evidence type="ECO:0000256" key="1">
    <source>
        <dbReference type="RuleBase" id="RU363044"/>
    </source>
</evidence>
<feature type="region of interest" description="Disordered" evidence="2">
    <location>
        <begin position="1055"/>
        <end position="1099"/>
    </location>
</feature>